<gene>
    <name evidence="1" type="ORF">ACFFGS_10460</name>
</gene>
<reference evidence="1 2" key="1">
    <citation type="submission" date="2024-09" db="EMBL/GenBank/DDBJ databases">
        <authorList>
            <person name="Sun Q."/>
            <person name="Mori K."/>
        </authorList>
    </citation>
    <scope>NUCLEOTIDE SEQUENCE [LARGE SCALE GENOMIC DNA]</scope>
    <source>
        <strain evidence="1 2">TBRC 4575</strain>
    </source>
</reference>
<dbReference type="EMBL" id="JBHLUK010000073">
    <property type="protein sequence ID" value="MFC0424543.1"/>
    <property type="molecule type" value="Genomic_DNA"/>
</dbReference>
<keyword evidence="2" id="KW-1185">Reference proteome</keyword>
<organism evidence="1 2">
    <name type="scientific">Lactiplantibacillus plajomi</name>
    <dbReference type="NCBI Taxonomy" id="1457217"/>
    <lineage>
        <taxon>Bacteria</taxon>
        <taxon>Bacillati</taxon>
        <taxon>Bacillota</taxon>
        <taxon>Bacilli</taxon>
        <taxon>Lactobacillales</taxon>
        <taxon>Lactobacillaceae</taxon>
        <taxon>Lactiplantibacillus</taxon>
    </lineage>
</organism>
<proteinExistence type="predicted"/>
<dbReference type="RefSeq" id="WP_379813489.1">
    <property type="nucleotide sequence ID" value="NZ_JBHLUK010000073.1"/>
</dbReference>
<evidence type="ECO:0000313" key="1">
    <source>
        <dbReference type="EMBL" id="MFC0424543.1"/>
    </source>
</evidence>
<name>A0ABV6K501_9LACO</name>
<feature type="non-terminal residue" evidence="1">
    <location>
        <position position="1"/>
    </location>
</feature>
<protein>
    <submittedName>
        <fullName evidence="1">Uncharacterized protein</fullName>
    </submittedName>
</protein>
<accession>A0ABV6K501</accession>
<comment type="caution">
    <text evidence="1">The sequence shown here is derived from an EMBL/GenBank/DDBJ whole genome shotgun (WGS) entry which is preliminary data.</text>
</comment>
<dbReference type="Proteomes" id="UP001589855">
    <property type="component" value="Unassembled WGS sequence"/>
</dbReference>
<evidence type="ECO:0000313" key="2">
    <source>
        <dbReference type="Proteomes" id="UP001589855"/>
    </source>
</evidence>
<sequence length="61" mass="7216">AFKSHLKSKSQKRTQFVNELDSQISPHQHRLTKSLYFTKASVNRLHFWYSGIARNYFMGAK</sequence>